<dbReference type="SUPFAM" id="SSF52047">
    <property type="entry name" value="RNI-like"/>
    <property type="match status" value="1"/>
</dbReference>
<dbReference type="Pfam" id="PF13855">
    <property type="entry name" value="LRR_8"/>
    <property type="match status" value="1"/>
</dbReference>
<evidence type="ECO:0000313" key="3">
    <source>
        <dbReference type="Proteomes" id="UP000887222"/>
    </source>
</evidence>
<evidence type="ECO:0000256" key="1">
    <source>
        <dbReference type="SAM" id="MobiDB-lite"/>
    </source>
</evidence>
<dbReference type="Proteomes" id="UP000887222">
    <property type="component" value="Unassembled WGS sequence"/>
</dbReference>
<organism evidence="2 3">
    <name type="scientific">Noviherbaspirillum aridicola</name>
    <dbReference type="NCBI Taxonomy" id="2849687"/>
    <lineage>
        <taxon>Bacteria</taxon>
        <taxon>Pseudomonadati</taxon>
        <taxon>Pseudomonadota</taxon>
        <taxon>Betaproteobacteria</taxon>
        <taxon>Burkholderiales</taxon>
        <taxon>Oxalobacteraceae</taxon>
        <taxon>Noviherbaspirillum</taxon>
    </lineage>
</organism>
<gene>
    <name evidence="2" type="ORF">NCCP691_12230</name>
</gene>
<protein>
    <recommendedName>
        <fullName evidence="4">Leucine rich repeat (LRR) protein</fullName>
    </recommendedName>
</protein>
<evidence type="ECO:0008006" key="4">
    <source>
        <dbReference type="Google" id="ProtNLM"/>
    </source>
</evidence>
<reference evidence="2 3" key="1">
    <citation type="journal article" date="2022" name="Int. J. Syst. Evol. Microbiol.">
        <title>Noviherbaspirillum aridicola sp. nov., isolated from an arid soil in Pakistan.</title>
        <authorList>
            <person name="Khan I.U."/>
            <person name="Saqib M."/>
            <person name="Amin A."/>
            <person name="Hussain F."/>
            <person name="Li L."/>
            <person name="Liu Y.H."/>
            <person name="Fang B.Z."/>
            <person name="Ahmed I."/>
            <person name="Li W.J."/>
        </authorList>
    </citation>
    <scope>NUCLEOTIDE SEQUENCE [LARGE SCALE GENOMIC DNA]</scope>
    <source>
        <strain evidence="2 3">NCCP-691</strain>
    </source>
</reference>
<dbReference type="InterPro" id="IPR006553">
    <property type="entry name" value="Leu-rich_rpt_Cys-con_subtyp"/>
</dbReference>
<dbReference type="InterPro" id="IPR032675">
    <property type="entry name" value="LRR_dom_sf"/>
</dbReference>
<dbReference type="SMART" id="SM00367">
    <property type="entry name" value="LRR_CC"/>
    <property type="match status" value="3"/>
</dbReference>
<dbReference type="EMBL" id="BPMK01000004">
    <property type="protein sequence ID" value="GIZ51209.1"/>
    <property type="molecule type" value="Genomic_DNA"/>
</dbReference>
<keyword evidence="3" id="KW-1185">Reference proteome</keyword>
<evidence type="ECO:0000313" key="2">
    <source>
        <dbReference type="EMBL" id="GIZ51209.1"/>
    </source>
</evidence>
<proteinExistence type="predicted"/>
<dbReference type="InterPro" id="IPR001611">
    <property type="entry name" value="Leu-rich_rpt"/>
</dbReference>
<accession>A0ABQ4Q251</accession>
<feature type="region of interest" description="Disordered" evidence="1">
    <location>
        <begin position="1"/>
        <end position="59"/>
    </location>
</feature>
<name>A0ABQ4Q251_9BURK</name>
<sequence>MAGLGGASNTDPGVVEDSPGEPEAPVQPTRPGPRTWLGSEAESELERLEKQRRMDRLASPEEIEARLAKEHATSGLETLPPELLHHIASFLTSGDPKDPYAPNDALAFRQTSPHLDRVFAGATRWLKVQHAYELQQALTAFKYSGITRLDLSHGDFEDRHIAMLAQVPTLESLNLGYNENITDAAANHLRTLPNLTALNLEACDRITEKAVAILSASTTIQRLCFRWHANAKKSIVPSLTRMKALKYVDLTGVNCIKPKHVNQLAKRRVKVDLSNYP</sequence>
<dbReference type="Gene3D" id="3.80.10.10">
    <property type="entry name" value="Ribonuclease Inhibitor"/>
    <property type="match status" value="1"/>
</dbReference>
<comment type="caution">
    <text evidence="2">The sequence shown here is derived from an EMBL/GenBank/DDBJ whole genome shotgun (WGS) entry which is preliminary data.</text>
</comment>
<feature type="compositionally biased region" description="Basic and acidic residues" evidence="1">
    <location>
        <begin position="44"/>
        <end position="59"/>
    </location>
</feature>